<reference evidence="9 10" key="1">
    <citation type="submission" date="2019-06" db="EMBL/GenBank/DDBJ databases">
        <title>Sequencing the genomes of 1000 actinobacteria strains.</title>
        <authorList>
            <person name="Klenk H.-P."/>
        </authorList>
    </citation>
    <scope>NUCLEOTIDE SEQUENCE [LARGE SCALE GENOMIC DNA]</scope>
    <source>
        <strain evidence="9 10">DSM 43186</strain>
    </source>
</reference>
<feature type="transmembrane region" description="Helical" evidence="7">
    <location>
        <begin position="148"/>
        <end position="171"/>
    </location>
</feature>
<evidence type="ECO:0000256" key="7">
    <source>
        <dbReference type="SAM" id="Phobius"/>
    </source>
</evidence>
<comment type="caution">
    <text evidence="9">The sequence shown here is derived from an EMBL/GenBank/DDBJ whole genome shotgun (WGS) entry which is preliminary data.</text>
</comment>
<keyword evidence="5 7" id="KW-1133">Transmembrane helix</keyword>
<protein>
    <submittedName>
        <fullName evidence="9">Membrane protein DedA with SNARE-associated domain</fullName>
    </submittedName>
</protein>
<evidence type="ECO:0000313" key="9">
    <source>
        <dbReference type="EMBL" id="TQM74076.1"/>
    </source>
</evidence>
<evidence type="ECO:0000256" key="4">
    <source>
        <dbReference type="ARBA" id="ARBA00022692"/>
    </source>
</evidence>
<feature type="transmembrane region" description="Helical" evidence="7">
    <location>
        <begin position="62"/>
        <end position="83"/>
    </location>
</feature>
<evidence type="ECO:0000259" key="8">
    <source>
        <dbReference type="Pfam" id="PF09335"/>
    </source>
</evidence>
<evidence type="ECO:0000313" key="10">
    <source>
        <dbReference type="Proteomes" id="UP000319213"/>
    </source>
</evidence>
<dbReference type="InterPro" id="IPR051311">
    <property type="entry name" value="DedA_domain"/>
</dbReference>
<feature type="domain" description="VTT" evidence="8">
    <location>
        <begin position="42"/>
        <end position="169"/>
    </location>
</feature>
<comment type="similarity">
    <text evidence="2">Belongs to the DedA family.</text>
</comment>
<dbReference type="OrthoDB" id="9813426at2"/>
<name>A0A543IU28_9ACTN</name>
<dbReference type="EMBL" id="VFPQ01000001">
    <property type="protein sequence ID" value="TQM74076.1"/>
    <property type="molecule type" value="Genomic_DNA"/>
</dbReference>
<evidence type="ECO:0000256" key="3">
    <source>
        <dbReference type="ARBA" id="ARBA00022475"/>
    </source>
</evidence>
<evidence type="ECO:0000256" key="6">
    <source>
        <dbReference type="ARBA" id="ARBA00023136"/>
    </source>
</evidence>
<dbReference type="PANTHER" id="PTHR42709">
    <property type="entry name" value="ALKALINE PHOSPHATASE LIKE PROTEIN"/>
    <property type="match status" value="1"/>
</dbReference>
<keyword evidence="4 7" id="KW-0812">Transmembrane</keyword>
<accession>A0A543IU28</accession>
<keyword evidence="10" id="KW-1185">Reference proteome</keyword>
<dbReference type="PANTHER" id="PTHR42709:SF6">
    <property type="entry name" value="UNDECAPRENYL PHOSPHATE TRANSPORTER A"/>
    <property type="match status" value="1"/>
</dbReference>
<evidence type="ECO:0000256" key="2">
    <source>
        <dbReference type="ARBA" id="ARBA00010792"/>
    </source>
</evidence>
<feature type="transmembrane region" description="Helical" evidence="7">
    <location>
        <begin position="183"/>
        <end position="205"/>
    </location>
</feature>
<keyword evidence="3" id="KW-1003">Cell membrane</keyword>
<sequence>MDADVHEPPPDGIEGWVIGLMEALGEPGAAIAVALENLFPPIPSEVILPLAGFAANRGHLNLYAAIAWTTAGSVAGALVLYGLGALFGRERLLAVVERMPLLGADDLRKAEAWFARYGPASVFFGRMVPLIRSAISVPAGIERMPLPVFLVFTTLGSLVWNTLFVLAGYLLGANWPLVERYVAPLSTFVLVACATALTAFVAVRLRRLRRERRARRAREEAESGPRAHG</sequence>
<dbReference type="AlphaFoldDB" id="A0A543IU28"/>
<keyword evidence="6 7" id="KW-0472">Membrane</keyword>
<dbReference type="Proteomes" id="UP000319213">
    <property type="component" value="Unassembled WGS sequence"/>
</dbReference>
<comment type="subcellular location">
    <subcellularLocation>
        <location evidence="1">Cell membrane</location>
        <topology evidence="1">Multi-pass membrane protein</topology>
    </subcellularLocation>
</comment>
<proteinExistence type="inferred from homology"/>
<evidence type="ECO:0000256" key="5">
    <source>
        <dbReference type="ARBA" id="ARBA00022989"/>
    </source>
</evidence>
<dbReference type="InterPro" id="IPR032816">
    <property type="entry name" value="VTT_dom"/>
</dbReference>
<gene>
    <name evidence="9" type="ORF">FHX40_0738</name>
</gene>
<evidence type="ECO:0000256" key="1">
    <source>
        <dbReference type="ARBA" id="ARBA00004651"/>
    </source>
</evidence>
<dbReference type="GO" id="GO:0005886">
    <property type="term" value="C:plasma membrane"/>
    <property type="evidence" value="ECO:0007669"/>
    <property type="project" value="UniProtKB-SubCell"/>
</dbReference>
<organism evidence="9 10">
    <name type="scientific">Thermopolyspora flexuosa</name>
    <dbReference type="NCBI Taxonomy" id="103836"/>
    <lineage>
        <taxon>Bacteria</taxon>
        <taxon>Bacillati</taxon>
        <taxon>Actinomycetota</taxon>
        <taxon>Actinomycetes</taxon>
        <taxon>Streptosporangiales</taxon>
        <taxon>Streptosporangiaceae</taxon>
        <taxon>Thermopolyspora</taxon>
    </lineage>
</organism>
<dbReference type="Pfam" id="PF09335">
    <property type="entry name" value="VTT_dom"/>
    <property type="match status" value="1"/>
</dbReference>